<dbReference type="RefSeq" id="WP_307355897.1">
    <property type="nucleotide sequence ID" value="NZ_BAAACJ010000030.1"/>
</dbReference>
<sequence length="689" mass="81454">MSINQCDKRELLECNEECYLLGILATEQETYPTIGDTQDAVAIMRNSDFNNIIFYIKSLTYEPTPISYSLNSVMQSDYYVGIDVYQSQSIFDSSYRLTSDINKKISMVRQKFENKLILFKPKINIKEVTEKIYKNLDVIATEDYVGLNLNMEFMYVPRIDISNGEFEKRLLNEEYIILKDYSHYMVTSPEYILCGEYLYTNFTKWKRVENKNKLWRHMGNNIKKIKLDFKNKDVRKKFIIGTKNLEFAERIYLENDIVEKLKDKFEIVMNTVQFNFEKIENKSIETQEKESFIDSAENTEEIERINKTQEDNTELKFLQCLKEYTIENELCYDEKDLYNFHLSVKTNPLTIIAGMSGTGKTRLASAYAKILGVEESEDTLLILPVSPSYTEPGDILGYLNNINKMYMPSETGLVDLLVHAQNNPYKMHMVIFDEMNLSQIEHWFAPFISVLELEGEERKIKLYAENVICDNKDKYPRYIHLRNNIIFVGTVNMDETTRDFSDRLLDRANIVVPQKRTFISLKIQKEENKDRKIIRTFRNKYSFSQYKTWINNEKTPLEAYKDEELKFLDDLHELIQKYDYQKGVSFRIFNRIGSYLNNIPKINEDEYLISREDAFDIQIKQRLLTKIRGSEKQFERLIGILKEMEGEPLNSELYNFFNSAEAQKISHFRLTKKEICRKAKELSMYGYTS</sequence>
<name>A0ABU0JVP4_HATLI</name>
<dbReference type="GO" id="GO:0005524">
    <property type="term" value="F:ATP binding"/>
    <property type="evidence" value="ECO:0007669"/>
    <property type="project" value="UniProtKB-KW"/>
</dbReference>
<accession>A0ABU0JVP4</accession>
<evidence type="ECO:0000313" key="2">
    <source>
        <dbReference type="Proteomes" id="UP001224418"/>
    </source>
</evidence>
<dbReference type="EMBL" id="JAUSWN010000013">
    <property type="protein sequence ID" value="MDQ0479982.1"/>
    <property type="molecule type" value="Genomic_DNA"/>
</dbReference>
<evidence type="ECO:0000313" key="1">
    <source>
        <dbReference type="EMBL" id="MDQ0479982.1"/>
    </source>
</evidence>
<dbReference type="InterPro" id="IPR027417">
    <property type="entry name" value="P-loop_NTPase"/>
</dbReference>
<keyword evidence="2" id="KW-1185">Reference proteome</keyword>
<reference evidence="1 2" key="1">
    <citation type="submission" date="2023-07" db="EMBL/GenBank/DDBJ databases">
        <title>Genomic Encyclopedia of Type Strains, Phase IV (KMG-IV): sequencing the most valuable type-strain genomes for metagenomic binning, comparative biology and taxonomic classification.</title>
        <authorList>
            <person name="Goeker M."/>
        </authorList>
    </citation>
    <scope>NUCLEOTIDE SEQUENCE [LARGE SCALE GENOMIC DNA]</scope>
    <source>
        <strain evidence="1 2">DSM 1400</strain>
    </source>
</reference>
<dbReference type="Proteomes" id="UP001224418">
    <property type="component" value="Unassembled WGS sequence"/>
</dbReference>
<gene>
    <name evidence="1" type="ORF">QOZ93_001725</name>
</gene>
<keyword evidence="1" id="KW-0067">ATP-binding</keyword>
<dbReference type="Gene3D" id="3.40.50.300">
    <property type="entry name" value="P-loop containing nucleotide triphosphate hydrolases"/>
    <property type="match status" value="1"/>
</dbReference>
<proteinExistence type="predicted"/>
<dbReference type="SUPFAM" id="SSF52540">
    <property type="entry name" value="P-loop containing nucleoside triphosphate hydrolases"/>
    <property type="match status" value="1"/>
</dbReference>
<comment type="caution">
    <text evidence="1">The sequence shown here is derived from an EMBL/GenBank/DDBJ whole genome shotgun (WGS) entry which is preliminary data.</text>
</comment>
<keyword evidence="1" id="KW-0547">Nucleotide-binding</keyword>
<organism evidence="1 2">
    <name type="scientific">Hathewaya limosa</name>
    <name type="common">Clostridium limosum</name>
    <dbReference type="NCBI Taxonomy" id="1536"/>
    <lineage>
        <taxon>Bacteria</taxon>
        <taxon>Bacillati</taxon>
        <taxon>Bacillota</taxon>
        <taxon>Clostridia</taxon>
        <taxon>Eubacteriales</taxon>
        <taxon>Clostridiaceae</taxon>
        <taxon>Hathewaya</taxon>
    </lineage>
</organism>
<protein>
    <submittedName>
        <fullName evidence="1">Energy-coupling factor transporter ATP-binding protein EcfA2</fullName>
    </submittedName>
</protein>